<dbReference type="Pfam" id="PF00392">
    <property type="entry name" value="GntR"/>
    <property type="match status" value="1"/>
</dbReference>
<evidence type="ECO:0000313" key="6">
    <source>
        <dbReference type="Proteomes" id="UP000263486"/>
    </source>
</evidence>
<keyword evidence="1" id="KW-0805">Transcription regulation</keyword>
<keyword evidence="2" id="KW-0238">DNA-binding</keyword>
<dbReference type="PROSITE" id="PS50949">
    <property type="entry name" value="HTH_GNTR"/>
    <property type="match status" value="1"/>
</dbReference>
<keyword evidence="3" id="KW-0804">Transcription</keyword>
<protein>
    <submittedName>
        <fullName evidence="5">GntR family transcriptional regulator</fullName>
    </submittedName>
</protein>
<feature type="domain" description="HTH gntR-type" evidence="4">
    <location>
        <begin position="7"/>
        <end position="75"/>
    </location>
</feature>
<evidence type="ECO:0000256" key="1">
    <source>
        <dbReference type="ARBA" id="ARBA00023015"/>
    </source>
</evidence>
<dbReference type="SMART" id="SM00345">
    <property type="entry name" value="HTH_GNTR"/>
    <property type="match status" value="1"/>
</dbReference>
<reference evidence="5 6" key="1">
    <citation type="submission" date="2018-08" db="EMBL/GenBank/DDBJ databases">
        <title>Draft genome sequence of Psychrilyobacter sp. strain SD5 isolated from Black Sea water.</title>
        <authorList>
            <person name="Yadav S."/>
            <person name="Villanueva L."/>
            <person name="Damste J.S.S."/>
        </authorList>
    </citation>
    <scope>NUCLEOTIDE SEQUENCE [LARGE SCALE GENOMIC DNA]</scope>
    <source>
        <strain evidence="5 6">SD5</strain>
    </source>
</reference>
<dbReference type="InterPro" id="IPR000524">
    <property type="entry name" value="Tscrpt_reg_HTH_GntR"/>
</dbReference>
<keyword evidence="6" id="KW-1185">Reference proteome</keyword>
<name>A0ABX9KCY2_9FUSO</name>
<dbReference type="CDD" id="cd07377">
    <property type="entry name" value="WHTH_GntR"/>
    <property type="match status" value="1"/>
</dbReference>
<evidence type="ECO:0000256" key="3">
    <source>
        <dbReference type="ARBA" id="ARBA00023163"/>
    </source>
</evidence>
<proteinExistence type="predicted"/>
<dbReference type="EMBL" id="QUAJ01000052">
    <property type="protein sequence ID" value="REI39309.1"/>
    <property type="molecule type" value="Genomic_DNA"/>
</dbReference>
<dbReference type="InterPro" id="IPR036388">
    <property type="entry name" value="WH-like_DNA-bd_sf"/>
</dbReference>
<dbReference type="SUPFAM" id="SSF46785">
    <property type="entry name" value="Winged helix' DNA-binding domain"/>
    <property type="match status" value="1"/>
</dbReference>
<dbReference type="PANTHER" id="PTHR38445">
    <property type="entry name" value="HTH-TYPE TRANSCRIPTIONAL REPRESSOR YTRA"/>
    <property type="match status" value="1"/>
</dbReference>
<sequence length="118" mass="13672">MEFKKNIPIYLQIMDKLKQDISLKVIEPGGKLMSTRELAVKLKVNPNTVSRVYRELESENIVFTKRGMGTFVVEDENILQNIKNNMANDIVVKFIRDMSNLNISPEEAIKMLKEIEEE</sequence>
<evidence type="ECO:0000313" key="5">
    <source>
        <dbReference type="EMBL" id="REI39309.1"/>
    </source>
</evidence>
<dbReference type="InterPro" id="IPR036390">
    <property type="entry name" value="WH_DNA-bd_sf"/>
</dbReference>
<evidence type="ECO:0000256" key="2">
    <source>
        <dbReference type="ARBA" id="ARBA00023125"/>
    </source>
</evidence>
<gene>
    <name evidence="5" type="ORF">DYH56_15290</name>
</gene>
<dbReference type="RefSeq" id="WP_114643729.1">
    <property type="nucleotide sequence ID" value="NZ_JAACIO010000049.1"/>
</dbReference>
<dbReference type="Proteomes" id="UP000263486">
    <property type="component" value="Unassembled WGS sequence"/>
</dbReference>
<accession>A0ABX9KCY2</accession>
<organism evidence="5 6">
    <name type="scientific">Psychrilyobacter piezotolerans</name>
    <dbReference type="NCBI Taxonomy" id="2293438"/>
    <lineage>
        <taxon>Bacteria</taxon>
        <taxon>Fusobacteriati</taxon>
        <taxon>Fusobacteriota</taxon>
        <taxon>Fusobacteriia</taxon>
        <taxon>Fusobacteriales</taxon>
        <taxon>Fusobacteriaceae</taxon>
        <taxon>Psychrilyobacter</taxon>
    </lineage>
</organism>
<dbReference type="PANTHER" id="PTHR38445:SF6">
    <property type="entry name" value="GNTR-FAMILY TRANSCRIPTIONAL REGULATOR"/>
    <property type="match status" value="1"/>
</dbReference>
<dbReference type="Gene3D" id="1.10.10.10">
    <property type="entry name" value="Winged helix-like DNA-binding domain superfamily/Winged helix DNA-binding domain"/>
    <property type="match status" value="1"/>
</dbReference>
<comment type="caution">
    <text evidence="5">The sequence shown here is derived from an EMBL/GenBank/DDBJ whole genome shotgun (WGS) entry which is preliminary data.</text>
</comment>
<evidence type="ECO:0000259" key="4">
    <source>
        <dbReference type="PROSITE" id="PS50949"/>
    </source>
</evidence>